<evidence type="ECO:0000313" key="2">
    <source>
        <dbReference type="Proteomes" id="UP000615446"/>
    </source>
</evidence>
<name>A0A8H3LJU8_9GLOM</name>
<accession>A0A8H3LJU8</accession>
<dbReference type="Proteomes" id="UP000615446">
    <property type="component" value="Unassembled WGS sequence"/>
</dbReference>
<sequence length="91" mass="10298">MATRKYPLTIEQANSVRPEAEEPLNREVAKLHKEKRSSTVETTASAISVGELTRLISYNEEFGDSDIDLWQVDVDEIKFNPSSTEEDIKSL</sequence>
<dbReference type="EMBL" id="BLAL01000165">
    <property type="protein sequence ID" value="GES87226.1"/>
    <property type="molecule type" value="Genomic_DNA"/>
</dbReference>
<evidence type="ECO:0000313" key="1">
    <source>
        <dbReference type="EMBL" id="GES87226.1"/>
    </source>
</evidence>
<reference evidence="1" key="1">
    <citation type="submission" date="2019-10" db="EMBL/GenBank/DDBJ databases">
        <title>Conservation and host-specific expression of non-tandemly repeated heterogenous ribosome RNA gene in arbuscular mycorrhizal fungi.</title>
        <authorList>
            <person name="Maeda T."/>
            <person name="Kobayashi Y."/>
            <person name="Nakagawa T."/>
            <person name="Ezawa T."/>
            <person name="Yamaguchi K."/>
            <person name="Bino T."/>
            <person name="Nishimoto Y."/>
            <person name="Shigenobu S."/>
            <person name="Kawaguchi M."/>
        </authorList>
    </citation>
    <scope>NUCLEOTIDE SEQUENCE</scope>
    <source>
        <strain evidence="1">HR1</strain>
    </source>
</reference>
<gene>
    <name evidence="1" type="ORF">RCL2_001423400</name>
</gene>
<organism evidence="1 2">
    <name type="scientific">Rhizophagus clarus</name>
    <dbReference type="NCBI Taxonomy" id="94130"/>
    <lineage>
        <taxon>Eukaryota</taxon>
        <taxon>Fungi</taxon>
        <taxon>Fungi incertae sedis</taxon>
        <taxon>Mucoromycota</taxon>
        <taxon>Glomeromycotina</taxon>
        <taxon>Glomeromycetes</taxon>
        <taxon>Glomerales</taxon>
        <taxon>Glomeraceae</taxon>
        <taxon>Rhizophagus</taxon>
    </lineage>
</organism>
<proteinExistence type="predicted"/>
<comment type="caution">
    <text evidence="1">The sequence shown here is derived from an EMBL/GenBank/DDBJ whole genome shotgun (WGS) entry which is preliminary data.</text>
</comment>
<dbReference type="AlphaFoldDB" id="A0A8H3LJU8"/>
<protein>
    <submittedName>
        <fullName evidence="1">Uncharacterized protein</fullName>
    </submittedName>
</protein>